<keyword evidence="4 7" id="KW-0238">DNA-binding</keyword>
<dbReference type="PROSITE" id="PS50071">
    <property type="entry name" value="HOMEOBOX_2"/>
    <property type="match status" value="1"/>
</dbReference>
<feature type="domain" description="OAR" evidence="11">
    <location>
        <begin position="323"/>
        <end position="336"/>
    </location>
</feature>
<protein>
    <submittedName>
        <fullName evidence="12">Pitx</fullName>
    </submittedName>
</protein>
<dbReference type="GO" id="GO:0009653">
    <property type="term" value="P:anatomical structure morphogenesis"/>
    <property type="evidence" value="ECO:0007669"/>
    <property type="project" value="TreeGrafter"/>
</dbReference>
<proteinExistence type="evidence at transcript level"/>
<evidence type="ECO:0000256" key="3">
    <source>
        <dbReference type="ARBA" id="ARBA00022473"/>
    </source>
</evidence>
<keyword evidence="5 7" id="KW-0371">Homeobox</keyword>
<organism evidence="12">
    <name type="scientific">Crepidula fornicata</name>
    <name type="common">Slipper limpet</name>
    <name type="synonym">Patella fornicata</name>
    <dbReference type="NCBI Taxonomy" id="176853"/>
    <lineage>
        <taxon>Eukaryota</taxon>
        <taxon>Metazoa</taxon>
        <taxon>Spiralia</taxon>
        <taxon>Lophotrochozoa</taxon>
        <taxon>Mollusca</taxon>
        <taxon>Gastropoda</taxon>
        <taxon>Caenogastropoda</taxon>
        <taxon>Littorinimorpha</taxon>
        <taxon>Calyptraeoidea</taxon>
        <taxon>Calyptraeidae</taxon>
        <taxon>Crepidula</taxon>
    </lineage>
</organism>
<comment type="subcellular location">
    <subcellularLocation>
        <location evidence="1 7 8">Nucleus</location>
    </subcellularLocation>
</comment>
<sequence length="369" mass="39857">MDTLNEHLCLEELVANCGHNTSVSATNVMTMPHLGDPTPAAPSAGLGDNTSLPSTHHHNHAAPTGHVSGHSNHASHSSHSSYNTHSSHSHSRSSMTSTSSADASDRPTESSADGGKGGKVDENNGEGDGKKKRQRRQRTHFTSQQLQELEATFARNRYPDMATREEISAWTNLSEARVRVWFKNRRAKWRKRERNMETFKTGFGTQFNGLMQPPFDYGLEPGYAYQNWATKVPSPLSSKTFPWGLNMNMNGTVNPHLSSVVSTQPGLGFSSSPGPITGINSASMMAAAGTVGSVPANMGTGGAPCPYAPPAPTYIYNRDQCSNSIAALRLKAKHHSSTFGYPTMPPRQPTLSACQYDTVETGVGFETRP</sequence>
<dbReference type="EMBL" id="HM040887">
    <property type="protein sequence ID" value="ADI48168.1"/>
    <property type="molecule type" value="mRNA"/>
</dbReference>
<feature type="compositionally biased region" description="Basic residues" evidence="9">
    <location>
        <begin position="130"/>
        <end position="139"/>
    </location>
</feature>
<dbReference type="PANTHER" id="PTHR45882">
    <property type="entry name" value="PITUITARY HOMEOBOX HOMOLOG PTX1"/>
    <property type="match status" value="1"/>
</dbReference>
<gene>
    <name evidence="12" type="primary">PITX</name>
</gene>
<reference evidence="12" key="1">
    <citation type="submission" date="2010-03" db="EMBL/GenBank/DDBJ databases">
        <title>Differential Localization of mRNAs During Early Development in the Mollusc, Crepidula fornicata.</title>
        <authorList>
            <person name="Henry J.J."/>
            <person name="Perry K.J."/>
            <person name="Fukui L."/>
            <person name="Alvi N."/>
        </authorList>
    </citation>
    <scope>NUCLEOTIDE SEQUENCE</scope>
</reference>
<evidence type="ECO:0000256" key="7">
    <source>
        <dbReference type="PROSITE-ProRule" id="PRU00108"/>
    </source>
</evidence>
<dbReference type="PROSITE" id="PS50803">
    <property type="entry name" value="OAR"/>
    <property type="match status" value="1"/>
</dbReference>
<dbReference type="InterPro" id="IPR016233">
    <property type="entry name" value="Homeobox_Pitx/unc30"/>
</dbReference>
<feature type="DNA-binding region" description="Homeobox" evidence="7">
    <location>
        <begin position="134"/>
        <end position="193"/>
    </location>
</feature>
<feature type="domain" description="Homeobox" evidence="10">
    <location>
        <begin position="132"/>
        <end position="192"/>
    </location>
</feature>
<evidence type="ECO:0000313" key="12">
    <source>
        <dbReference type="EMBL" id="ADI48168.1"/>
    </source>
</evidence>
<evidence type="ECO:0000256" key="2">
    <source>
        <dbReference type="ARBA" id="ARBA00006503"/>
    </source>
</evidence>
<dbReference type="SMART" id="SM00389">
    <property type="entry name" value="HOX"/>
    <property type="match status" value="1"/>
</dbReference>
<dbReference type="GO" id="GO:0000978">
    <property type="term" value="F:RNA polymerase II cis-regulatory region sequence-specific DNA binding"/>
    <property type="evidence" value="ECO:0007669"/>
    <property type="project" value="TreeGrafter"/>
</dbReference>
<feature type="region of interest" description="Disordered" evidence="9">
    <location>
        <begin position="28"/>
        <end position="143"/>
    </location>
</feature>
<dbReference type="InterPro" id="IPR001356">
    <property type="entry name" value="HD"/>
</dbReference>
<dbReference type="InterPro" id="IPR017970">
    <property type="entry name" value="Homeobox_CS"/>
</dbReference>
<accession>D9I022</accession>
<evidence type="ECO:0000256" key="4">
    <source>
        <dbReference type="ARBA" id="ARBA00023125"/>
    </source>
</evidence>
<dbReference type="CDD" id="cd00086">
    <property type="entry name" value="homeodomain"/>
    <property type="match status" value="1"/>
</dbReference>
<dbReference type="InterPro" id="IPR009057">
    <property type="entry name" value="Homeodomain-like_sf"/>
</dbReference>
<dbReference type="GO" id="GO:0005634">
    <property type="term" value="C:nucleus"/>
    <property type="evidence" value="ECO:0007669"/>
    <property type="project" value="UniProtKB-SubCell"/>
</dbReference>
<dbReference type="SMR" id="D9I022"/>
<evidence type="ECO:0000259" key="10">
    <source>
        <dbReference type="PROSITE" id="PS50071"/>
    </source>
</evidence>
<dbReference type="FunFam" id="1.10.10.60:FF:000031">
    <property type="entry name" value="Homeobox protein"/>
    <property type="match status" value="1"/>
</dbReference>
<feature type="compositionally biased region" description="Low complexity" evidence="9">
    <location>
        <begin position="66"/>
        <end position="102"/>
    </location>
</feature>
<evidence type="ECO:0000256" key="9">
    <source>
        <dbReference type="SAM" id="MobiDB-lite"/>
    </source>
</evidence>
<name>D9I022_CREFO</name>
<feature type="non-terminal residue" evidence="12">
    <location>
        <position position="369"/>
    </location>
</feature>
<dbReference type="PANTHER" id="PTHR45882:SF3">
    <property type="entry name" value="PITUITARY HOMEOBOX HOMOLOG PTX1"/>
    <property type="match status" value="1"/>
</dbReference>
<evidence type="ECO:0000256" key="8">
    <source>
        <dbReference type="RuleBase" id="RU000682"/>
    </source>
</evidence>
<dbReference type="PROSITE" id="PS00027">
    <property type="entry name" value="HOMEOBOX_1"/>
    <property type="match status" value="1"/>
</dbReference>
<evidence type="ECO:0000256" key="6">
    <source>
        <dbReference type="ARBA" id="ARBA00023242"/>
    </source>
</evidence>
<dbReference type="Gene3D" id="1.10.10.60">
    <property type="entry name" value="Homeodomain-like"/>
    <property type="match status" value="1"/>
</dbReference>
<comment type="similarity">
    <text evidence="2">Belongs to the paired homeobox family. Bicoid subfamily.</text>
</comment>
<dbReference type="GO" id="GO:0000981">
    <property type="term" value="F:DNA-binding transcription factor activity, RNA polymerase II-specific"/>
    <property type="evidence" value="ECO:0007669"/>
    <property type="project" value="InterPro"/>
</dbReference>
<dbReference type="InterPro" id="IPR003654">
    <property type="entry name" value="OAR_dom"/>
</dbReference>
<keyword evidence="3" id="KW-0217">Developmental protein</keyword>
<dbReference type="Pfam" id="PF00046">
    <property type="entry name" value="Homeodomain"/>
    <property type="match status" value="1"/>
</dbReference>
<evidence type="ECO:0000256" key="1">
    <source>
        <dbReference type="ARBA" id="ARBA00004123"/>
    </source>
</evidence>
<evidence type="ECO:0000259" key="11">
    <source>
        <dbReference type="PROSITE" id="PS50803"/>
    </source>
</evidence>
<dbReference type="AlphaFoldDB" id="D9I022"/>
<keyword evidence="6 7" id="KW-0539">Nucleus</keyword>
<evidence type="ECO:0000256" key="5">
    <source>
        <dbReference type="ARBA" id="ARBA00023155"/>
    </source>
</evidence>
<dbReference type="Pfam" id="PF03826">
    <property type="entry name" value="OAR"/>
    <property type="match status" value="1"/>
</dbReference>
<dbReference type="SUPFAM" id="SSF46689">
    <property type="entry name" value="Homeodomain-like"/>
    <property type="match status" value="1"/>
</dbReference>
<dbReference type="PIRSF" id="PIRSF000563">
    <property type="entry name" value="Homeobox_protein_Pitx/Unc30"/>
    <property type="match status" value="1"/>
</dbReference>